<proteinExistence type="inferred from homology"/>
<evidence type="ECO:0000256" key="3">
    <source>
        <dbReference type="ARBA" id="ARBA00022630"/>
    </source>
</evidence>
<dbReference type="InterPro" id="IPR006076">
    <property type="entry name" value="FAD-dep_OxRdtase"/>
</dbReference>
<dbReference type="Gene3D" id="3.50.50.60">
    <property type="entry name" value="FAD/NAD(P)-binding domain"/>
    <property type="match status" value="2"/>
</dbReference>
<dbReference type="NCBIfam" id="NF001933">
    <property type="entry name" value="PRK00711.1"/>
    <property type="match status" value="1"/>
</dbReference>
<accession>A0A1H1X8H4</accession>
<feature type="domain" description="FAD dependent oxidoreductase" evidence="8">
    <location>
        <begin position="2"/>
        <end position="397"/>
    </location>
</feature>
<evidence type="ECO:0000313" key="10">
    <source>
        <dbReference type="Proteomes" id="UP000243904"/>
    </source>
</evidence>
<dbReference type="GO" id="GO:0055130">
    <property type="term" value="P:D-alanine catabolic process"/>
    <property type="evidence" value="ECO:0007669"/>
    <property type="project" value="TreeGrafter"/>
</dbReference>
<gene>
    <name evidence="7" type="primary">dadA</name>
    <name evidence="9" type="ORF">SAMN05444158_4184</name>
</gene>
<name>A0A1H1X8H4_9BRAD</name>
<dbReference type="PANTHER" id="PTHR13847:SF280">
    <property type="entry name" value="D-AMINO ACID DEHYDROGENASE"/>
    <property type="match status" value="1"/>
</dbReference>
<comment type="similarity">
    <text evidence="2 7">Belongs to the DadA oxidoreductase family.</text>
</comment>
<comment type="catalytic activity">
    <reaction evidence="6 7">
        <text>a D-alpha-amino acid + A + H2O = a 2-oxocarboxylate + AH2 + NH4(+)</text>
        <dbReference type="Rhea" id="RHEA:18125"/>
        <dbReference type="ChEBI" id="CHEBI:13193"/>
        <dbReference type="ChEBI" id="CHEBI:15377"/>
        <dbReference type="ChEBI" id="CHEBI:17499"/>
        <dbReference type="ChEBI" id="CHEBI:28938"/>
        <dbReference type="ChEBI" id="CHEBI:35179"/>
        <dbReference type="ChEBI" id="CHEBI:59871"/>
    </reaction>
</comment>
<comment type="cofactor">
    <cofactor evidence="1 7">
        <name>FAD</name>
        <dbReference type="ChEBI" id="CHEBI:57692"/>
    </cofactor>
</comment>
<keyword evidence="4 7" id="KW-0274">FAD</keyword>
<dbReference type="EC" id="1.4.99.-" evidence="7"/>
<evidence type="ECO:0000256" key="4">
    <source>
        <dbReference type="ARBA" id="ARBA00022827"/>
    </source>
</evidence>
<keyword evidence="10" id="KW-1185">Reference proteome</keyword>
<dbReference type="Pfam" id="PF01266">
    <property type="entry name" value="DAO"/>
    <property type="match status" value="1"/>
</dbReference>
<dbReference type="HAMAP" id="MF_01202">
    <property type="entry name" value="DadA"/>
    <property type="match status" value="1"/>
</dbReference>
<protein>
    <recommendedName>
        <fullName evidence="7">D-amino acid dehydrogenase</fullName>
        <ecNumber evidence="7">1.4.99.-</ecNumber>
    </recommendedName>
</protein>
<evidence type="ECO:0000256" key="7">
    <source>
        <dbReference type="HAMAP-Rule" id="MF_01202"/>
    </source>
</evidence>
<reference evidence="10" key="1">
    <citation type="submission" date="2016-10" db="EMBL/GenBank/DDBJ databases">
        <authorList>
            <person name="Varghese N."/>
            <person name="Submissions S."/>
        </authorList>
    </citation>
    <scope>NUCLEOTIDE SEQUENCE [LARGE SCALE GENOMIC DNA]</scope>
    <source>
        <strain evidence="10">GAS369</strain>
    </source>
</reference>
<evidence type="ECO:0000256" key="6">
    <source>
        <dbReference type="ARBA" id="ARBA00047884"/>
    </source>
</evidence>
<keyword evidence="3 7" id="KW-0285">Flavoprotein</keyword>
<dbReference type="GO" id="GO:0005886">
    <property type="term" value="C:plasma membrane"/>
    <property type="evidence" value="ECO:0007669"/>
    <property type="project" value="TreeGrafter"/>
</dbReference>
<dbReference type="PANTHER" id="PTHR13847">
    <property type="entry name" value="SARCOSINE DEHYDROGENASE-RELATED"/>
    <property type="match status" value="1"/>
</dbReference>
<evidence type="ECO:0000256" key="5">
    <source>
        <dbReference type="ARBA" id="ARBA00023002"/>
    </source>
</evidence>
<keyword evidence="5 7" id="KW-0560">Oxidoreductase</keyword>
<evidence type="ECO:0000256" key="2">
    <source>
        <dbReference type="ARBA" id="ARBA00009410"/>
    </source>
</evidence>
<dbReference type="SUPFAM" id="SSF54373">
    <property type="entry name" value="FAD-linked reductases, C-terminal domain"/>
    <property type="match status" value="1"/>
</dbReference>
<dbReference type="GO" id="GO:0008718">
    <property type="term" value="F:D-amino-acid dehydrogenase activity"/>
    <property type="evidence" value="ECO:0007669"/>
    <property type="project" value="UniProtKB-UniRule"/>
</dbReference>
<dbReference type="InterPro" id="IPR023080">
    <property type="entry name" value="DadA"/>
</dbReference>
<dbReference type="FunFam" id="3.50.50.60:FF:000020">
    <property type="entry name" value="D-amino acid dehydrogenase"/>
    <property type="match status" value="1"/>
</dbReference>
<dbReference type="InterPro" id="IPR036188">
    <property type="entry name" value="FAD/NAD-bd_sf"/>
</dbReference>
<evidence type="ECO:0000313" key="9">
    <source>
        <dbReference type="EMBL" id="SDT04976.1"/>
    </source>
</evidence>
<dbReference type="Gene3D" id="3.30.9.10">
    <property type="entry name" value="D-Amino Acid Oxidase, subunit A, domain 2"/>
    <property type="match status" value="1"/>
</dbReference>
<dbReference type="GO" id="GO:0005737">
    <property type="term" value="C:cytoplasm"/>
    <property type="evidence" value="ECO:0007669"/>
    <property type="project" value="TreeGrafter"/>
</dbReference>
<organism evidence="9 10">
    <name type="scientific">Bradyrhizobium canariense</name>
    <dbReference type="NCBI Taxonomy" id="255045"/>
    <lineage>
        <taxon>Bacteria</taxon>
        <taxon>Pseudomonadati</taxon>
        <taxon>Pseudomonadota</taxon>
        <taxon>Alphaproteobacteria</taxon>
        <taxon>Hyphomicrobiales</taxon>
        <taxon>Nitrobacteraceae</taxon>
        <taxon>Bradyrhizobium</taxon>
    </lineage>
</organism>
<dbReference type="SUPFAM" id="SSF51905">
    <property type="entry name" value="FAD/NAD(P)-binding domain"/>
    <property type="match status" value="1"/>
</dbReference>
<sequence>MKVLVMGAGVVGVTTSYYLAKAGFDVTVLDRQPGPGLETSFANAGEVSPGYASPWAGPGVPAKAVRWILDQYGPLVVRPQLDPAMWRWLIQTLRNCTAARYAINKSRMVRVAEYSRDCLRALRADIGITYDDRSQGTLQLFRKQSQLDAIGGDVEILRQYNVPFEVLDRDGCVRAEPGLAAARVSFVGGLRLPDDETGDCHLFTQRLEKVAADLGVRFVYGVTIKTIDVAGGHVAQVTTDKGVFSADTYLMALGSFSPLLLRPLGIDIPVYPVKGYSITVPIADEAASPQSTVMDESYKVAITRLGDRIRVGGTAEVGDYKVRLRSDRRAPLDRSLTDLFPRGGDIARSTFWSGLRPMTPDGPPIIGPTRLNNLHLNTGHGTLGWTMACGAARIVTDQIAGLKPEVAAEELSIRRYQ</sequence>
<comment type="function">
    <text evidence="7">Oxidative deamination of D-amino acids.</text>
</comment>
<dbReference type="RefSeq" id="WP_146688625.1">
    <property type="nucleotide sequence ID" value="NZ_LT629750.1"/>
</dbReference>
<feature type="binding site" evidence="7">
    <location>
        <begin position="3"/>
        <end position="17"/>
    </location>
    <ligand>
        <name>FAD</name>
        <dbReference type="ChEBI" id="CHEBI:57692"/>
    </ligand>
</feature>
<evidence type="ECO:0000259" key="8">
    <source>
        <dbReference type="Pfam" id="PF01266"/>
    </source>
</evidence>
<dbReference type="AlphaFoldDB" id="A0A1H1X8H4"/>
<evidence type="ECO:0000256" key="1">
    <source>
        <dbReference type="ARBA" id="ARBA00001974"/>
    </source>
</evidence>
<dbReference type="Proteomes" id="UP000243904">
    <property type="component" value="Chromosome I"/>
</dbReference>
<dbReference type="EMBL" id="LT629750">
    <property type="protein sequence ID" value="SDT04976.1"/>
    <property type="molecule type" value="Genomic_DNA"/>
</dbReference>